<keyword evidence="3" id="KW-1185">Reference proteome</keyword>
<organism evidence="2 3">
    <name type="scientific">Araneus ventricosus</name>
    <name type="common">Orbweaver spider</name>
    <name type="synonym">Epeira ventricosa</name>
    <dbReference type="NCBI Taxonomy" id="182803"/>
    <lineage>
        <taxon>Eukaryota</taxon>
        <taxon>Metazoa</taxon>
        <taxon>Ecdysozoa</taxon>
        <taxon>Arthropoda</taxon>
        <taxon>Chelicerata</taxon>
        <taxon>Arachnida</taxon>
        <taxon>Araneae</taxon>
        <taxon>Araneomorphae</taxon>
        <taxon>Entelegynae</taxon>
        <taxon>Araneoidea</taxon>
        <taxon>Araneidae</taxon>
        <taxon>Araneus</taxon>
    </lineage>
</organism>
<gene>
    <name evidence="2" type="ORF">AVEN_34280_1</name>
</gene>
<dbReference type="AlphaFoldDB" id="A0A4Y2DUJ9"/>
<feature type="region of interest" description="Disordered" evidence="1">
    <location>
        <begin position="1"/>
        <end position="24"/>
    </location>
</feature>
<dbReference type="Proteomes" id="UP000499080">
    <property type="component" value="Unassembled WGS sequence"/>
</dbReference>
<proteinExistence type="predicted"/>
<comment type="caution">
    <text evidence="2">The sequence shown here is derived from an EMBL/GenBank/DDBJ whole genome shotgun (WGS) entry which is preliminary data.</text>
</comment>
<sequence length="59" mass="6543">SQPNEHRTAATTDDPTLTSSSPSATVNAVSWQCIAPATANTKKESVLYRTPRWRRWDIA</sequence>
<protein>
    <submittedName>
        <fullName evidence="2">Uncharacterized protein</fullName>
    </submittedName>
</protein>
<feature type="non-terminal residue" evidence="2">
    <location>
        <position position="1"/>
    </location>
</feature>
<reference evidence="2 3" key="1">
    <citation type="journal article" date="2019" name="Sci. Rep.">
        <title>Orb-weaving spider Araneus ventricosus genome elucidates the spidroin gene catalogue.</title>
        <authorList>
            <person name="Kono N."/>
            <person name="Nakamura H."/>
            <person name="Ohtoshi R."/>
            <person name="Moran D.A.P."/>
            <person name="Shinohara A."/>
            <person name="Yoshida Y."/>
            <person name="Fujiwara M."/>
            <person name="Mori M."/>
            <person name="Tomita M."/>
            <person name="Arakawa K."/>
        </authorList>
    </citation>
    <scope>NUCLEOTIDE SEQUENCE [LARGE SCALE GENOMIC DNA]</scope>
</reference>
<feature type="compositionally biased region" description="Low complexity" evidence="1">
    <location>
        <begin position="9"/>
        <end position="24"/>
    </location>
</feature>
<evidence type="ECO:0000256" key="1">
    <source>
        <dbReference type="SAM" id="MobiDB-lite"/>
    </source>
</evidence>
<evidence type="ECO:0000313" key="2">
    <source>
        <dbReference type="EMBL" id="GBM19759.1"/>
    </source>
</evidence>
<accession>A0A4Y2DUJ9</accession>
<name>A0A4Y2DUJ9_ARAVE</name>
<evidence type="ECO:0000313" key="3">
    <source>
        <dbReference type="Proteomes" id="UP000499080"/>
    </source>
</evidence>
<dbReference type="EMBL" id="BGPR01167789">
    <property type="protein sequence ID" value="GBM19759.1"/>
    <property type="molecule type" value="Genomic_DNA"/>
</dbReference>